<feature type="transmembrane region" description="Helical" evidence="1">
    <location>
        <begin position="194"/>
        <end position="214"/>
    </location>
</feature>
<feature type="transmembrane region" description="Helical" evidence="1">
    <location>
        <begin position="129"/>
        <end position="148"/>
    </location>
</feature>
<evidence type="ECO:0000313" key="2">
    <source>
        <dbReference type="EMBL" id="MFD2833474.1"/>
    </source>
</evidence>
<proteinExistence type="predicted"/>
<feature type="transmembrane region" description="Helical" evidence="1">
    <location>
        <begin position="7"/>
        <end position="29"/>
    </location>
</feature>
<dbReference type="EMBL" id="JBHUOJ010000020">
    <property type="protein sequence ID" value="MFD2833474.1"/>
    <property type="molecule type" value="Genomic_DNA"/>
</dbReference>
<feature type="transmembrane region" description="Helical" evidence="1">
    <location>
        <begin position="73"/>
        <end position="92"/>
    </location>
</feature>
<keyword evidence="1" id="KW-0812">Transmembrane</keyword>
<gene>
    <name evidence="2" type="ORF">ACFSYS_09265</name>
</gene>
<feature type="transmembrane region" description="Helical" evidence="1">
    <location>
        <begin position="250"/>
        <end position="270"/>
    </location>
</feature>
<accession>A0ABW5X6G2</accession>
<feature type="transmembrane region" description="Helical" evidence="1">
    <location>
        <begin position="226"/>
        <end position="243"/>
    </location>
</feature>
<evidence type="ECO:0000313" key="3">
    <source>
        <dbReference type="Proteomes" id="UP001597438"/>
    </source>
</evidence>
<comment type="caution">
    <text evidence="2">The sequence shown here is derived from an EMBL/GenBank/DDBJ whole genome shotgun (WGS) entry which is preliminary data.</text>
</comment>
<feature type="transmembrane region" description="Helical" evidence="1">
    <location>
        <begin position="41"/>
        <end position="61"/>
    </location>
</feature>
<keyword evidence="1" id="KW-1133">Transmembrane helix</keyword>
<organism evidence="2 3">
    <name type="scientific">Christiangramia antarctica</name>
    <dbReference type="NCBI Taxonomy" id="2058158"/>
    <lineage>
        <taxon>Bacteria</taxon>
        <taxon>Pseudomonadati</taxon>
        <taxon>Bacteroidota</taxon>
        <taxon>Flavobacteriia</taxon>
        <taxon>Flavobacteriales</taxon>
        <taxon>Flavobacteriaceae</taxon>
        <taxon>Christiangramia</taxon>
    </lineage>
</organism>
<evidence type="ECO:0000256" key="1">
    <source>
        <dbReference type="SAM" id="Phobius"/>
    </source>
</evidence>
<keyword evidence="3" id="KW-1185">Reference proteome</keyword>
<protein>
    <recommendedName>
        <fullName evidence="4">Prenyltransferase</fullName>
    </recommendedName>
</protein>
<sequence length="274" mass="31727">MKFIKNVFDLYITCSIHVSIAIIAFTFITYLQFSLPLNKNLILFIFFASITGYNFVKYAGVAKLHHMRLTKNLRLIQLFSLGCFLAMCYLAFQLNKEVLISTAILGLFTLLYAVPFLGRSGNLRSLPTIKVFIIALVWAGTTFLLPLIDAGNILGTEILIDFFQRFLFVLVLILPFEIRDLQFDKEDLATIPQLLGVLQTKIFGTFLLFIIFFIELFQRSIENREFIVLSMVLLIAGIFLWNAKREQSIYYTSFWVEAIPIFYLILELIFRDFL</sequence>
<feature type="transmembrane region" description="Helical" evidence="1">
    <location>
        <begin position="98"/>
        <end position="117"/>
    </location>
</feature>
<dbReference type="Proteomes" id="UP001597438">
    <property type="component" value="Unassembled WGS sequence"/>
</dbReference>
<evidence type="ECO:0008006" key="4">
    <source>
        <dbReference type="Google" id="ProtNLM"/>
    </source>
</evidence>
<dbReference type="RefSeq" id="WP_251742433.1">
    <property type="nucleotide sequence ID" value="NZ_JBHUOJ010000020.1"/>
</dbReference>
<keyword evidence="1" id="KW-0472">Membrane</keyword>
<reference evidence="3" key="1">
    <citation type="journal article" date="2019" name="Int. J. Syst. Evol. Microbiol.">
        <title>The Global Catalogue of Microorganisms (GCM) 10K type strain sequencing project: providing services to taxonomists for standard genome sequencing and annotation.</title>
        <authorList>
            <consortium name="The Broad Institute Genomics Platform"/>
            <consortium name="The Broad Institute Genome Sequencing Center for Infectious Disease"/>
            <person name="Wu L."/>
            <person name="Ma J."/>
        </authorList>
    </citation>
    <scope>NUCLEOTIDE SEQUENCE [LARGE SCALE GENOMIC DNA]</scope>
    <source>
        <strain evidence="3">KCTC 52925</strain>
    </source>
</reference>
<name>A0ABW5X6G2_9FLAO</name>